<feature type="compositionally biased region" description="Low complexity" evidence="9">
    <location>
        <begin position="881"/>
        <end position="892"/>
    </location>
</feature>
<feature type="region of interest" description="Disordered" evidence="9">
    <location>
        <begin position="989"/>
        <end position="1010"/>
    </location>
</feature>
<keyword evidence="3" id="KW-0158">Chromosome</keyword>
<evidence type="ECO:0000256" key="2">
    <source>
        <dbReference type="ARBA" id="ARBA00004286"/>
    </source>
</evidence>
<feature type="region of interest" description="Disordered" evidence="9">
    <location>
        <begin position="282"/>
        <end position="551"/>
    </location>
</feature>
<sequence>MPPSVASSTAGSSRSALTWRPTTIMNMRDLSRDDDFLSHLLVEKIGTGVVPLLVHKMDPTRRLPKTKPDALMDIVRRFVTSKLAAHSAIRIAVDELLSLNPVRYYLKNFTQKQINAFATHASRYFELYHPSGSIEIAHTSRYSQHTGKSELCILATRPLAPGAVISELKGSMADLTDDEDRELKRTDRRHTDGIRRDFSVIHSKQMKKNHLFLGPARFVNHDCDNNCELFREGKYITFRVIKPIGVGEEVTAHYGYGYFGHKNRHCLCETCEKLGRGGYAPQPAEDELSEYNSDEESGSSLTSSDEESSKDAAAVNINERRTRRGVYAVLPDKDADSDSEEEEEDEDKEPSAPPPIQLAIEESRLATPLLSRSPSKMSFMGPPSSVSALTMLTPDPDVRPPVSSSSLSALSSEPSPVKKAPFRSDISTRSQKARQAAAPEPPAPLPGAQLATPPLSEDAQSVSSANGKKRSREVEPQPEPEAKGPRRSKRFARESDVPSALASRDTSVVRGRDASTAPSVRCRPRRKSPTPAKGKVKEEPDEVKPVDDGLPRCSTCSNVLPVIAVDEQVVWGLGFESPNGKGKGKNKKEQKQDCPRCIRHMEIYGQSWPMRRAGQFLHYMPTPREDSVPADLSRKVTHKALPALDRKLAAAASKSRRERERDQDQDQDQDVDERPTKRRKKEANVKVGMSAKAKEVLQNNARSRSGRNRVPTLKAREGDQPKRKRGRPPKYPRPEKLPTPPPVEKPKPAPEPIDPAESQPRESNGRFGKKETTNGIYGRKKFGGGFYRRQQLSRAQRAVERNKTKAALEKARAPAEHRDSPEAEEKPISTATNEEEDPGRLSSVSETFLSARNNFGMGRRFGGLLSKTPNPSAFAARHWGSADSDADTGATSARRKTATPDLSTDDDTDGPVTPETHSEVPQVEVADSPDHGRAAVVEDDDGGSSTESKSVESSPKSAPPSFARRYPSGGALFKPSPVNFAKLRWGAMSKDKDDEDDDDDNTDSKENVHVDCAYLPGGSIPIPPHGRRLMDISTMITGDYA</sequence>
<feature type="compositionally biased region" description="Acidic residues" evidence="9">
    <location>
        <begin position="284"/>
        <end position="297"/>
    </location>
</feature>
<feature type="compositionally biased region" description="Pro residues" evidence="9">
    <location>
        <begin position="737"/>
        <end position="753"/>
    </location>
</feature>
<evidence type="ECO:0000313" key="12">
    <source>
        <dbReference type="Proteomes" id="UP000305948"/>
    </source>
</evidence>
<dbReference type="PROSITE" id="PS50280">
    <property type="entry name" value="SET"/>
    <property type="match status" value="1"/>
</dbReference>
<evidence type="ECO:0000313" key="11">
    <source>
        <dbReference type="EMBL" id="TFK54084.1"/>
    </source>
</evidence>
<feature type="compositionally biased region" description="Basic and acidic residues" evidence="9">
    <location>
        <begin position="759"/>
        <end position="772"/>
    </location>
</feature>
<dbReference type="InterPro" id="IPR041938">
    <property type="entry name" value="Hist-Lys_N-MTase_N"/>
</dbReference>
<dbReference type="Proteomes" id="UP000305948">
    <property type="component" value="Unassembled WGS sequence"/>
</dbReference>
<keyword evidence="4" id="KW-0489">Methyltransferase</keyword>
<dbReference type="SUPFAM" id="SSF82199">
    <property type="entry name" value="SET domain"/>
    <property type="match status" value="1"/>
</dbReference>
<dbReference type="InterPro" id="IPR001214">
    <property type="entry name" value="SET_dom"/>
</dbReference>
<feature type="compositionally biased region" description="Basic and acidic residues" evidence="9">
    <location>
        <begin position="797"/>
        <end position="827"/>
    </location>
</feature>
<keyword evidence="7" id="KW-0156">Chromatin regulator</keyword>
<comment type="subcellular location">
    <subcellularLocation>
        <location evidence="2">Chromosome</location>
    </subcellularLocation>
    <subcellularLocation>
        <location evidence="1">Nucleus</location>
    </subcellularLocation>
</comment>
<feature type="compositionally biased region" description="Low complexity" evidence="9">
    <location>
        <begin position="446"/>
        <end position="455"/>
    </location>
</feature>
<name>A0A5C3N8R3_9AGAM</name>
<proteinExistence type="predicted"/>
<dbReference type="InterPro" id="IPR046341">
    <property type="entry name" value="SET_dom_sf"/>
</dbReference>
<organism evidence="11 12">
    <name type="scientific">Heliocybe sulcata</name>
    <dbReference type="NCBI Taxonomy" id="5364"/>
    <lineage>
        <taxon>Eukaryota</taxon>
        <taxon>Fungi</taxon>
        <taxon>Dikarya</taxon>
        <taxon>Basidiomycota</taxon>
        <taxon>Agaricomycotina</taxon>
        <taxon>Agaricomycetes</taxon>
        <taxon>Gloeophyllales</taxon>
        <taxon>Gloeophyllaceae</taxon>
        <taxon>Heliocybe</taxon>
    </lineage>
</organism>
<protein>
    <recommendedName>
        <fullName evidence="10">SET domain-containing protein</fullName>
    </recommendedName>
</protein>
<evidence type="ECO:0000256" key="3">
    <source>
        <dbReference type="ARBA" id="ARBA00022454"/>
    </source>
</evidence>
<evidence type="ECO:0000256" key="7">
    <source>
        <dbReference type="ARBA" id="ARBA00022853"/>
    </source>
</evidence>
<evidence type="ECO:0000256" key="9">
    <source>
        <dbReference type="SAM" id="MobiDB-lite"/>
    </source>
</evidence>
<keyword evidence="6" id="KW-0949">S-adenosyl-L-methionine</keyword>
<evidence type="ECO:0000256" key="5">
    <source>
        <dbReference type="ARBA" id="ARBA00022679"/>
    </source>
</evidence>
<dbReference type="Gene3D" id="1.10.10.1700">
    <property type="entry name" value="Histone-lysine N-methyltransferase"/>
    <property type="match status" value="1"/>
</dbReference>
<feature type="compositionally biased region" description="Basic and acidic residues" evidence="9">
    <location>
        <begin position="655"/>
        <end position="664"/>
    </location>
</feature>
<dbReference type="InterPro" id="IPR039977">
    <property type="entry name" value="Suv4-20/Set9"/>
</dbReference>
<feature type="compositionally biased region" description="Low complexity" evidence="9">
    <location>
        <begin position="944"/>
        <end position="961"/>
    </location>
</feature>
<dbReference type="GO" id="GO:0042799">
    <property type="term" value="F:histone H4K20 methyltransferase activity"/>
    <property type="evidence" value="ECO:0007669"/>
    <property type="project" value="UniProtKB-ARBA"/>
</dbReference>
<evidence type="ECO:0000256" key="1">
    <source>
        <dbReference type="ARBA" id="ARBA00004123"/>
    </source>
</evidence>
<evidence type="ECO:0000256" key="8">
    <source>
        <dbReference type="ARBA" id="ARBA00023242"/>
    </source>
</evidence>
<dbReference type="OrthoDB" id="6627536at2759"/>
<evidence type="ECO:0000256" key="4">
    <source>
        <dbReference type="ARBA" id="ARBA00022603"/>
    </source>
</evidence>
<dbReference type="Pfam" id="PF00856">
    <property type="entry name" value="SET"/>
    <property type="match status" value="1"/>
</dbReference>
<dbReference type="AlphaFoldDB" id="A0A5C3N8R3"/>
<dbReference type="Gene3D" id="2.170.270.10">
    <property type="entry name" value="SET domain"/>
    <property type="match status" value="1"/>
</dbReference>
<dbReference type="GO" id="GO:0005694">
    <property type="term" value="C:chromosome"/>
    <property type="evidence" value="ECO:0007669"/>
    <property type="project" value="UniProtKB-SubCell"/>
</dbReference>
<feature type="domain" description="SET" evidence="10">
    <location>
        <begin position="132"/>
        <end position="255"/>
    </location>
</feature>
<feature type="compositionally biased region" description="Low complexity" evidence="9">
    <location>
        <begin position="400"/>
        <end position="415"/>
    </location>
</feature>
<dbReference type="STRING" id="5364.A0A5C3N8R3"/>
<feature type="compositionally biased region" description="Polar residues" evidence="9">
    <location>
        <begin position="842"/>
        <end position="851"/>
    </location>
</feature>
<feature type="compositionally biased region" description="Basic and acidic residues" evidence="9">
    <location>
        <begin position="535"/>
        <end position="550"/>
    </location>
</feature>
<evidence type="ECO:0000259" key="10">
    <source>
        <dbReference type="PROSITE" id="PS50280"/>
    </source>
</evidence>
<dbReference type="PANTHER" id="PTHR12977">
    <property type="entry name" value="SUPPRESSOR OF VARIEGATION 4-20-RELATED"/>
    <property type="match status" value="1"/>
</dbReference>
<feature type="compositionally biased region" description="Acidic residues" evidence="9">
    <location>
        <begin position="337"/>
        <end position="348"/>
    </location>
</feature>
<feature type="compositionally biased region" description="Basic and acidic residues" evidence="9">
    <location>
        <begin position="472"/>
        <end position="484"/>
    </location>
</feature>
<evidence type="ECO:0000256" key="6">
    <source>
        <dbReference type="ARBA" id="ARBA00022691"/>
    </source>
</evidence>
<feature type="region of interest" description="Disordered" evidence="9">
    <location>
        <begin position="638"/>
        <end position="977"/>
    </location>
</feature>
<dbReference type="EMBL" id="ML213506">
    <property type="protein sequence ID" value="TFK54084.1"/>
    <property type="molecule type" value="Genomic_DNA"/>
</dbReference>
<keyword evidence="8" id="KW-0539">Nucleus</keyword>
<accession>A0A5C3N8R3</accession>
<gene>
    <name evidence="11" type="ORF">OE88DRAFT_1654582</name>
</gene>
<keyword evidence="5" id="KW-0808">Transferase</keyword>
<keyword evidence="12" id="KW-1185">Reference proteome</keyword>
<dbReference type="PANTHER" id="PTHR12977:SF4">
    <property type="entry name" value="HISTONE-LYSINE N-METHYLTRANSFERASE KMT5B"/>
    <property type="match status" value="1"/>
</dbReference>
<reference evidence="11 12" key="1">
    <citation type="journal article" date="2019" name="Nat. Ecol. Evol.">
        <title>Megaphylogeny resolves global patterns of mushroom evolution.</title>
        <authorList>
            <person name="Varga T."/>
            <person name="Krizsan K."/>
            <person name="Foldi C."/>
            <person name="Dima B."/>
            <person name="Sanchez-Garcia M."/>
            <person name="Sanchez-Ramirez S."/>
            <person name="Szollosi G.J."/>
            <person name="Szarkandi J.G."/>
            <person name="Papp V."/>
            <person name="Albert L."/>
            <person name="Andreopoulos W."/>
            <person name="Angelini C."/>
            <person name="Antonin V."/>
            <person name="Barry K.W."/>
            <person name="Bougher N.L."/>
            <person name="Buchanan P."/>
            <person name="Buyck B."/>
            <person name="Bense V."/>
            <person name="Catcheside P."/>
            <person name="Chovatia M."/>
            <person name="Cooper J."/>
            <person name="Damon W."/>
            <person name="Desjardin D."/>
            <person name="Finy P."/>
            <person name="Geml J."/>
            <person name="Haridas S."/>
            <person name="Hughes K."/>
            <person name="Justo A."/>
            <person name="Karasinski D."/>
            <person name="Kautmanova I."/>
            <person name="Kiss B."/>
            <person name="Kocsube S."/>
            <person name="Kotiranta H."/>
            <person name="LaButti K.M."/>
            <person name="Lechner B.E."/>
            <person name="Liimatainen K."/>
            <person name="Lipzen A."/>
            <person name="Lukacs Z."/>
            <person name="Mihaltcheva S."/>
            <person name="Morgado L.N."/>
            <person name="Niskanen T."/>
            <person name="Noordeloos M.E."/>
            <person name="Ohm R.A."/>
            <person name="Ortiz-Santana B."/>
            <person name="Ovrebo C."/>
            <person name="Racz N."/>
            <person name="Riley R."/>
            <person name="Savchenko A."/>
            <person name="Shiryaev A."/>
            <person name="Soop K."/>
            <person name="Spirin V."/>
            <person name="Szebenyi C."/>
            <person name="Tomsovsky M."/>
            <person name="Tulloss R.E."/>
            <person name="Uehling J."/>
            <person name="Grigoriev I.V."/>
            <person name="Vagvolgyi C."/>
            <person name="Papp T."/>
            <person name="Martin F.M."/>
            <person name="Miettinen O."/>
            <person name="Hibbett D.S."/>
            <person name="Nagy L.G."/>
        </authorList>
    </citation>
    <scope>NUCLEOTIDE SEQUENCE [LARGE SCALE GENOMIC DNA]</scope>
    <source>
        <strain evidence="11 12">OMC1185</strain>
    </source>
</reference>
<dbReference type="GO" id="GO:0005634">
    <property type="term" value="C:nucleus"/>
    <property type="evidence" value="ECO:0007669"/>
    <property type="project" value="UniProtKB-SubCell"/>
</dbReference>
<dbReference type="SMART" id="SM00317">
    <property type="entry name" value="SET"/>
    <property type="match status" value="1"/>
</dbReference>
<dbReference type="CDD" id="cd10524">
    <property type="entry name" value="SET_Suv4-20-like"/>
    <property type="match status" value="1"/>
</dbReference>
<dbReference type="GO" id="GO:0032259">
    <property type="term" value="P:methylation"/>
    <property type="evidence" value="ECO:0007669"/>
    <property type="project" value="UniProtKB-KW"/>
</dbReference>